<proteinExistence type="predicted"/>
<feature type="region of interest" description="Disordered" evidence="1">
    <location>
        <begin position="52"/>
        <end position="98"/>
    </location>
</feature>
<dbReference type="EMBL" id="JAULUE010002048">
    <property type="protein sequence ID" value="KAK5909234.1"/>
    <property type="molecule type" value="Genomic_DNA"/>
</dbReference>
<dbReference type="AlphaFoldDB" id="A0AAN8HE52"/>
<gene>
    <name evidence="2" type="ORF">CesoFtcFv8_003182</name>
</gene>
<sequence length="98" mass="10371">MRHCPTAVCPGASTHRDTVSTDDQLTTVEAADNLPANTRKESARVAVCAMSGAPSRTGAAERSHKRKGVAGGGRVRLPPGHVQHITSTRYIQHSLSND</sequence>
<accession>A0AAN8HE52</accession>
<evidence type="ECO:0000256" key="1">
    <source>
        <dbReference type="SAM" id="MobiDB-lite"/>
    </source>
</evidence>
<keyword evidence="3" id="KW-1185">Reference proteome</keyword>
<comment type="caution">
    <text evidence="2">The sequence shown here is derived from an EMBL/GenBank/DDBJ whole genome shotgun (WGS) entry which is preliminary data.</text>
</comment>
<protein>
    <submittedName>
        <fullName evidence="2">Uncharacterized protein</fullName>
    </submittedName>
</protein>
<organism evidence="2 3">
    <name type="scientific">Champsocephalus esox</name>
    <name type="common">pike icefish</name>
    <dbReference type="NCBI Taxonomy" id="159716"/>
    <lineage>
        <taxon>Eukaryota</taxon>
        <taxon>Metazoa</taxon>
        <taxon>Chordata</taxon>
        <taxon>Craniata</taxon>
        <taxon>Vertebrata</taxon>
        <taxon>Euteleostomi</taxon>
        <taxon>Actinopterygii</taxon>
        <taxon>Neopterygii</taxon>
        <taxon>Teleostei</taxon>
        <taxon>Neoteleostei</taxon>
        <taxon>Acanthomorphata</taxon>
        <taxon>Eupercaria</taxon>
        <taxon>Perciformes</taxon>
        <taxon>Notothenioidei</taxon>
        <taxon>Channichthyidae</taxon>
        <taxon>Champsocephalus</taxon>
    </lineage>
</organism>
<name>A0AAN8HE52_9TELE</name>
<feature type="region of interest" description="Disordered" evidence="1">
    <location>
        <begin position="1"/>
        <end position="21"/>
    </location>
</feature>
<reference evidence="2 3" key="1">
    <citation type="journal article" date="2023" name="Mol. Biol. Evol.">
        <title>Genomics of Secondarily Temperate Adaptation in the Only Non-Antarctic Icefish.</title>
        <authorList>
            <person name="Rivera-Colon A.G."/>
            <person name="Rayamajhi N."/>
            <person name="Minhas B.F."/>
            <person name="Madrigal G."/>
            <person name="Bilyk K.T."/>
            <person name="Yoon V."/>
            <person name="Hune M."/>
            <person name="Gregory S."/>
            <person name="Cheng C.H.C."/>
            <person name="Catchen J.M."/>
        </authorList>
    </citation>
    <scope>NUCLEOTIDE SEQUENCE [LARGE SCALE GENOMIC DNA]</scope>
    <source>
        <strain evidence="2">JC2023a</strain>
    </source>
</reference>
<evidence type="ECO:0000313" key="3">
    <source>
        <dbReference type="Proteomes" id="UP001335648"/>
    </source>
</evidence>
<dbReference type="Proteomes" id="UP001335648">
    <property type="component" value="Unassembled WGS sequence"/>
</dbReference>
<evidence type="ECO:0000313" key="2">
    <source>
        <dbReference type="EMBL" id="KAK5909234.1"/>
    </source>
</evidence>
<feature type="compositionally biased region" description="Polar residues" evidence="1">
    <location>
        <begin position="84"/>
        <end position="98"/>
    </location>
</feature>